<evidence type="ECO:0000313" key="4">
    <source>
        <dbReference type="EMBL" id="USQ76951.1"/>
    </source>
</evidence>
<dbReference type="Proteomes" id="UP001056535">
    <property type="component" value="Chromosome"/>
</dbReference>
<dbReference type="Pfam" id="PF18042">
    <property type="entry name" value="ORF_12_N"/>
    <property type="match status" value="1"/>
</dbReference>
<dbReference type="Pfam" id="PF13354">
    <property type="entry name" value="Beta-lactamase2"/>
    <property type="match status" value="1"/>
</dbReference>
<evidence type="ECO:0000259" key="2">
    <source>
        <dbReference type="Pfam" id="PF13354"/>
    </source>
</evidence>
<dbReference type="GO" id="GO:0016787">
    <property type="term" value="F:hydrolase activity"/>
    <property type="evidence" value="ECO:0007669"/>
    <property type="project" value="UniProtKB-KW"/>
</dbReference>
<evidence type="ECO:0000313" key="5">
    <source>
        <dbReference type="Proteomes" id="UP001056535"/>
    </source>
</evidence>
<feature type="region of interest" description="Disordered" evidence="1">
    <location>
        <begin position="35"/>
        <end position="71"/>
    </location>
</feature>
<accession>A0ABY4YJP1</accession>
<dbReference type="InterPro" id="IPR040846">
    <property type="entry name" value="ORF_12_N"/>
</dbReference>
<dbReference type="InterPro" id="IPR000871">
    <property type="entry name" value="Beta-lactam_class-A"/>
</dbReference>
<dbReference type="EMBL" id="CP099490">
    <property type="protein sequence ID" value="USQ76951.1"/>
    <property type="molecule type" value="Genomic_DNA"/>
</dbReference>
<dbReference type="PROSITE" id="PS51257">
    <property type="entry name" value="PROKAR_LIPOPROTEIN"/>
    <property type="match status" value="1"/>
</dbReference>
<dbReference type="InterPro" id="IPR012338">
    <property type="entry name" value="Beta-lactam/transpept-like"/>
</dbReference>
<dbReference type="Gene3D" id="3.40.710.10">
    <property type="entry name" value="DD-peptidase/beta-lactamase superfamily"/>
    <property type="match status" value="1"/>
</dbReference>
<sequence>MSDGLRQPTGDRWGDRRWGSVTLTGLALVLVTGCSTGAPGQVTETPTADRTSETTSVTAPDGPQDDAALSGPAQATDLGQLEGALREQSQWVLDHLAPDATGPTAEEAGQRFSAEFLAQVPADQIAAVLAQFRAGPPLTLTTVGDVEEQPDGALTTQLTLSGDEPLRLSITVDADGRIAGLFLQPGPPADLPEVGSWEELDEEFADLGGTTRVYVGEVDSGRCLPVHASEQAGEPAPSGSVFKLIVLSALVDAITEGDLSWEEELTLTPEVKSLPSGELQDRPDGSVLTVQEAAELMISISDNTATDLLMDAVGPGRLTAALARVSDDPERLTPLLSTSQFFELGWAAPQLREQWADADPARRAELVDELSGDLSGLRANPFAVSEPVWTSGVGWFLTGEEICTAHAVLQEQADTAEGEPLRAILSVNPGLFAPPEATYQAFKGGSAPGVLAFSFYVETGAELPGRVLSVQVSHDGAILPGSYTDLTQAGLGLLTAP</sequence>
<name>A0ABY4YJP1_9MICO</name>
<evidence type="ECO:0000259" key="3">
    <source>
        <dbReference type="Pfam" id="PF18042"/>
    </source>
</evidence>
<dbReference type="Gene3D" id="3.10.450.280">
    <property type="match status" value="1"/>
</dbReference>
<dbReference type="SUPFAM" id="SSF56601">
    <property type="entry name" value="beta-lactamase/transpeptidase-like"/>
    <property type="match status" value="1"/>
</dbReference>
<dbReference type="PANTHER" id="PTHR35333">
    <property type="entry name" value="BETA-LACTAMASE"/>
    <property type="match status" value="1"/>
</dbReference>
<dbReference type="RefSeq" id="WP_252621654.1">
    <property type="nucleotide sequence ID" value="NZ_CP099490.1"/>
</dbReference>
<feature type="domain" description="Beta-lactamase class A catalytic" evidence="2">
    <location>
        <begin position="218"/>
        <end position="325"/>
    </location>
</feature>
<organism evidence="4 5">
    <name type="scientific">Ornithinimicrobium cryptoxanthini</name>
    <dbReference type="NCBI Taxonomy" id="2934161"/>
    <lineage>
        <taxon>Bacteria</taxon>
        <taxon>Bacillati</taxon>
        <taxon>Actinomycetota</taxon>
        <taxon>Actinomycetes</taxon>
        <taxon>Micrococcales</taxon>
        <taxon>Ornithinimicrobiaceae</taxon>
        <taxon>Ornithinimicrobium</taxon>
    </lineage>
</organism>
<gene>
    <name evidence="4" type="ORF">NF557_03240</name>
</gene>
<feature type="compositionally biased region" description="Polar residues" evidence="1">
    <location>
        <begin position="42"/>
        <end position="58"/>
    </location>
</feature>
<keyword evidence="4" id="KW-0378">Hydrolase</keyword>
<proteinExistence type="predicted"/>
<dbReference type="Gene3D" id="1.10.8.620">
    <property type="entry name" value="ORF12 helical bundle domain-like"/>
    <property type="match status" value="1"/>
</dbReference>
<keyword evidence="5" id="KW-1185">Reference proteome</keyword>
<dbReference type="InterPro" id="IPR045155">
    <property type="entry name" value="Beta-lactam_cat"/>
</dbReference>
<dbReference type="PANTHER" id="PTHR35333:SF5">
    <property type="entry name" value="CONSERVED LIPOPROTEIN LPQF-RELATED"/>
    <property type="match status" value="1"/>
</dbReference>
<reference evidence="4" key="1">
    <citation type="submission" date="2022-06" db="EMBL/GenBank/DDBJ databases">
        <title>Ornithinimicrobium JY.X270.</title>
        <authorList>
            <person name="Huang Y."/>
        </authorList>
    </citation>
    <scope>NUCLEOTIDE SEQUENCE</scope>
    <source>
        <strain evidence="4">JY.X270</strain>
    </source>
</reference>
<protein>
    <submittedName>
        <fullName evidence="4">Serine hydrolase</fullName>
    </submittedName>
</protein>
<feature type="domain" description="ORF 12 gene product N-terminal" evidence="3">
    <location>
        <begin position="87"/>
        <end position="178"/>
    </location>
</feature>
<evidence type="ECO:0000256" key="1">
    <source>
        <dbReference type="SAM" id="MobiDB-lite"/>
    </source>
</evidence>